<dbReference type="InterPro" id="IPR011010">
    <property type="entry name" value="DNA_brk_join_enz"/>
</dbReference>
<dbReference type="SUPFAM" id="SSF56349">
    <property type="entry name" value="DNA breaking-rejoining enzymes"/>
    <property type="match status" value="1"/>
</dbReference>
<evidence type="ECO:0000313" key="5">
    <source>
        <dbReference type="EMBL" id="QBO36938.1"/>
    </source>
</evidence>
<dbReference type="KEGG" id="wei:EQG49_11025"/>
<evidence type="ECO:0000313" key="6">
    <source>
        <dbReference type="Proteomes" id="UP000292886"/>
    </source>
</evidence>
<proteinExistence type="inferred from homology"/>
<evidence type="ECO:0000259" key="4">
    <source>
        <dbReference type="PROSITE" id="PS51898"/>
    </source>
</evidence>
<accession>A0A4P6YVV3</accession>
<protein>
    <submittedName>
        <fullName evidence="5">Site-specific integrase</fullName>
    </submittedName>
</protein>
<keyword evidence="3" id="KW-0233">DNA recombination</keyword>
<dbReference type="InterPro" id="IPR002104">
    <property type="entry name" value="Integrase_catalytic"/>
</dbReference>
<dbReference type="CDD" id="cd01189">
    <property type="entry name" value="INT_ICEBs1_C_like"/>
    <property type="match status" value="1"/>
</dbReference>
<comment type="similarity">
    <text evidence="1">Belongs to the 'phage' integrase family.</text>
</comment>
<evidence type="ECO:0000256" key="1">
    <source>
        <dbReference type="ARBA" id="ARBA00008857"/>
    </source>
</evidence>
<organism evidence="5 6">
    <name type="scientific">Periweissella cryptocerci</name>
    <dbReference type="NCBI Taxonomy" id="2506420"/>
    <lineage>
        <taxon>Bacteria</taxon>
        <taxon>Bacillati</taxon>
        <taxon>Bacillota</taxon>
        <taxon>Bacilli</taxon>
        <taxon>Lactobacillales</taxon>
        <taxon>Lactobacillaceae</taxon>
        <taxon>Periweissella</taxon>
    </lineage>
</organism>
<dbReference type="GO" id="GO:0015074">
    <property type="term" value="P:DNA integration"/>
    <property type="evidence" value="ECO:0007669"/>
    <property type="project" value="InterPro"/>
</dbReference>
<dbReference type="Gene3D" id="1.10.443.10">
    <property type="entry name" value="Intergrase catalytic core"/>
    <property type="match status" value="1"/>
</dbReference>
<feature type="domain" description="Tyr recombinase" evidence="4">
    <location>
        <begin position="181"/>
        <end position="360"/>
    </location>
</feature>
<dbReference type="Gene3D" id="1.10.150.130">
    <property type="match status" value="1"/>
</dbReference>
<gene>
    <name evidence="5" type="ORF">EQG49_11025</name>
</gene>
<dbReference type="OrthoDB" id="9803188at2"/>
<dbReference type="Pfam" id="PF00589">
    <property type="entry name" value="Phage_integrase"/>
    <property type="match status" value="1"/>
</dbReference>
<dbReference type="PANTHER" id="PTHR30349">
    <property type="entry name" value="PHAGE INTEGRASE-RELATED"/>
    <property type="match status" value="1"/>
</dbReference>
<name>A0A4P6YVV3_9LACO</name>
<dbReference type="InterPro" id="IPR050090">
    <property type="entry name" value="Tyrosine_recombinase_XerCD"/>
</dbReference>
<evidence type="ECO:0000256" key="3">
    <source>
        <dbReference type="ARBA" id="ARBA00023172"/>
    </source>
</evidence>
<dbReference type="InterPro" id="IPR013762">
    <property type="entry name" value="Integrase-like_cat_sf"/>
</dbReference>
<dbReference type="GO" id="GO:0006310">
    <property type="term" value="P:DNA recombination"/>
    <property type="evidence" value="ECO:0007669"/>
    <property type="project" value="UniProtKB-KW"/>
</dbReference>
<reference evidence="6" key="1">
    <citation type="submission" date="2019-03" db="EMBL/GenBank/DDBJ databases">
        <title>Weissella sp. 26KH-42 Genome sequencing.</title>
        <authorList>
            <person name="Heo J."/>
            <person name="Kim S.-J."/>
            <person name="Kim J.-S."/>
            <person name="Hong S.-B."/>
            <person name="Kwon S.-W."/>
        </authorList>
    </citation>
    <scope>NUCLEOTIDE SEQUENCE [LARGE SCALE GENOMIC DNA]</scope>
    <source>
        <strain evidence="6">26KH-42</strain>
    </source>
</reference>
<dbReference type="PANTHER" id="PTHR30349:SF64">
    <property type="entry name" value="PROPHAGE INTEGRASE INTD-RELATED"/>
    <property type="match status" value="1"/>
</dbReference>
<sequence length="382" mass="44235">MFGFTTIVCKPNKKLEVFIMASIRKRGKTWEATVSVIHDGKRERVVKGGFEKKGFAKVWADDMESLKRTGKRLVSSNMLLSDYFLMWYEQYKKADIREISYIQYENTHRILTVYFPNLRLNNLSTLELQSGLDAFGKTHMKMTAINVWTRIKASLRDALLDDYVQSDVWSRVKIRAINPEKKIHALSVADFEFLQNYLYKHLDEERNRVFLTALETGARRGEIYALTGDDISTDFKTINISKSYSIAVKKVTAPKNEQSGRVVPVSDSYIAAMTPYLVDGPIFTYSQAPAANYFFKRLLAKLELPDHHFHDLRHSHVSYLLYKGVSLDYISQRIGHKNTRITMDVYSHMLSEQEQSQRELLLRIMQKNNPASSNVVKTAYKR</sequence>
<dbReference type="AlphaFoldDB" id="A0A4P6YVV3"/>
<dbReference type="GO" id="GO:0003677">
    <property type="term" value="F:DNA binding"/>
    <property type="evidence" value="ECO:0007669"/>
    <property type="project" value="UniProtKB-KW"/>
</dbReference>
<keyword evidence="2" id="KW-0238">DNA-binding</keyword>
<dbReference type="PROSITE" id="PS51898">
    <property type="entry name" value="TYR_RECOMBINASE"/>
    <property type="match status" value="1"/>
</dbReference>
<dbReference type="EMBL" id="CP037940">
    <property type="protein sequence ID" value="QBO36938.1"/>
    <property type="molecule type" value="Genomic_DNA"/>
</dbReference>
<dbReference type="Proteomes" id="UP000292886">
    <property type="component" value="Chromosome"/>
</dbReference>
<evidence type="ECO:0000256" key="2">
    <source>
        <dbReference type="ARBA" id="ARBA00023125"/>
    </source>
</evidence>
<dbReference type="InterPro" id="IPR010998">
    <property type="entry name" value="Integrase_recombinase_N"/>
</dbReference>
<keyword evidence="6" id="KW-1185">Reference proteome</keyword>